<keyword evidence="2" id="KW-0378">Hydrolase</keyword>
<name>A0A3N0GQG7_9ACTN</name>
<keyword evidence="3" id="KW-1185">Reference proteome</keyword>
<dbReference type="GO" id="GO:0016787">
    <property type="term" value="F:hydrolase activity"/>
    <property type="evidence" value="ECO:0007669"/>
    <property type="project" value="UniProtKB-KW"/>
</dbReference>
<dbReference type="SUPFAM" id="SSF53474">
    <property type="entry name" value="alpha/beta-Hydrolases"/>
    <property type="match status" value="1"/>
</dbReference>
<proteinExistence type="predicted"/>
<dbReference type="EMBL" id="RJSF01000040">
    <property type="protein sequence ID" value="RNM14350.1"/>
    <property type="molecule type" value="Genomic_DNA"/>
</dbReference>
<evidence type="ECO:0000313" key="3">
    <source>
        <dbReference type="Proteomes" id="UP000279994"/>
    </source>
</evidence>
<dbReference type="InterPro" id="IPR029058">
    <property type="entry name" value="AB_hydrolase_fold"/>
</dbReference>
<dbReference type="InterPro" id="IPR051049">
    <property type="entry name" value="Dienelactone_hydrolase-like"/>
</dbReference>
<protein>
    <submittedName>
        <fullName evidence="2">Dienelactone hydrolase family protein</fullName>
    </submittedName>
</protein>
<dbReference type="Gene3D" id="3.40.50.1820">
    <property type="entry name" value="alpha/beta hydrolase"/>
    <property type="match status" value="1"/>
</dbReference>
<evidence type="ECO:0000259" key="1">
    <source>
        <dbReference type="Pfam" id="PF01738"/>
    </source>
</evidence>
<dbReference type="AlphaFoldDB" id="A0A3N0GQG7"/>
<dbReference type="PANTHER" id="PTHR46623:SF10">
    <property type="entry name" value="CARBOXYMETHYLENEBUTENOLIDASE HOMOLOG"/>
    <property type="match status" value="1"/>
</dbReference>
<dbReference type="InterPro" id="IPR002925">
    <property type="entry name" value="Dienelactn_hydro"/>
</dbReference>
<sequence>MVTVAVPDGTAEAWVSRPADDAPHPGVLLFMDAFGIRPQIEQMADRIAGWGYVVLAPNVFHRDGTIEELAPTVDLRAPEAREQAIAEAMGRVRGLTARLAERDIPAYVDALRALPDVADGPIGVTGYCMGARLAVRAACLRPDDVAACAGFHGGGLANQDADSPHHGLPRARAEFYFGHADGDRSMTPEAIERLDAALADAGLTHTSEVYEGAPHGYTMADTSSYQEAGAERHYVTLRDLLDRTLRPAG</sequence>
<reference evidence="2 3" key="1">
    <citation type="submission" date="2018-11" db="EMBL/GenBank/DDBJ databases">
        <authorList>
            <person name="Li F."/>
        </authorList>
    </citation>
    <scope>NUCLEOTIDE SEQUENCE [LARGE SCALE GENOMIC DNA]</scope>
    <source>
        <strain evidence="2 3">Gsoil 818</strain>
    </source>
</reference>
<comment type="caution">
    <text evidence="2">The sequence shown here is derived from an EMBL/GenBank/DDBJ whole genome shotgun (WGS) entry which is preliminary data.</text>
</comment>
<accession>A0A3N0GQG7</accession>
<dbReference type="Proteomes" id="UP000279994">
    <property type="component" value="Unassembled WGS sequence"/>
</dbReference>
<organism evidence="2 3">
    <name type="scientific">Nocardioides pocheonensis</name>
    <dbReference type="NCBI Taxonomy" id="661485"/>
    <lineage>
        <taxon>Bacteria</taxon>
        <taxon>Bacillati</taxon>
        <taxon>Actinomycetota</taxon>
        <taxon>Actinomycetes</taxon>
        <taxon>Propionibacteriales</taxon>
        <taxon>Nocardioidaceae</taxon>
        <taxon>Nocardioides</taxon>
    </lineage>
</organism>
<dbReference type="OrthoDB" id="9787933at2"/>
<dbReference type="Pfam" id="PF01738">
    <property type="entry name" value="DLH"/>
    <property type="match status" value="1"/>
</dbReference>
<evidence type="ECO:0000313" key="2">
    <source>
        <dbReference type="EMBL" id="RNM14350.1"/>
    </source>
</evidence>
<feature type="domain" description="Dienelactone hydrolase" evidence="1">
    <location>
        <begin position="13"/>
        <end position="242"/>
    </location>
</feature>
<gene>
    <name evidence="2" type="ORF">EFL26_11210</name>
</gene>
<dbReference type="PANTHER" id="PTHR46623">
    <property type="entry name" value="CARBOXYMETHYLENEBUTENOLIDASE-RELATED"/>
    <property type="match status" value="1"/>
</dbReference>